<dbReference type="OrthoDB" id="4484309at2759"/>
<protein>
    <recommendedName>
        <fullName evidence="13">Alpha-1,2-mannosyltransferase</fullName>
    </recommendedName>
</protein>
<reference evidence="11" key="2">
    <citation type="submission" date="2020-11" db="EMBL/GenBank/DDBJ databases">
        <title>Whole genome sequencing of Colletotrichum sp.</title>
        <authorList>
            <person name="Li H."/>
        </authorList>
    </citation>
    <scope>NUCLEOTIDE SEQUENCE</scope>
    <source>
        <strain evidence="11">CkLH20</strain>
    </source>
</reference>
<evidence type="ECO:0000313" key="12">
    <source>
        <dbReference type="Proteomes" id="UP000781932"/>
    </source>
</evidence>
<reference evidence="11" key="1">
    <citation type="submission" date="2020-03" db="EMBL/GenBank/DDBJ databases">
        <authorList>
            <person name="He L."/>
        </authorList>
    </citation>
    <scope>NUCLEOTIDE SEQUENCE</scope>
    <source>
        <strain evidence="11">CkLH20</strain>
    </source>
</reference>
<evidence type="ECO:0000256" key="7">
    <source>
        <dbReference type="ARBA" id="ARBA00022989"/>
    </source>
</evidence>
<evidence type="ECO:0000256" key="8">
    <source>
        <dbReference type="ARBA" id="ARBA00023034"/>
    </source>
</evidence>
<keyword evidence="5" id="KW-0812">Transmembrane</keyword>
<dbReference type="GO" id="GO:0000026">
    <property type="term" value="F:alpha-1,2-mannosyltransferase activity"/>
    <property type="evidence" value="ECO:0007669"/>
    <property type="project" value="TreeGrafter"/>
</dbReference>
<dbReference type="Pfam" id="PF11051">
    <property type="entry name" value="Mannosyl_trans3"/>
    <property type="match status" value="2"/>
</dbReference>
<evidence type="ECO:0000256" key="5">
    <source>
        <dbReference type="ARBA" id="ARBA00022692"/>
    </source>
</evidence>
<dbReference type="InterPro" id="IPR029044">
    <property type="entry name" value="Nucleotide-diphossugar_trans"/>
</dbReference>
<evidence type="ECO:0000256" key="6">
    <source>
        <dbReference type="ARBA" id="ARBA00022968"/>
    </source>
</evidence>
<dbReference type="AlphaFoldDB" id="A0A9P6ID69"/>
<proteinExistence type="inferred from homology"/>
<keyword evidence="7" id="KW-1133">Transmembrane helix</keyword>
<evidence type="ECO:0000256" key="2">
    <source>
        <dbReference type="ARBA" id="ARBA00004922"/>
    </source>
</evidence>
<evidence type="ECO:0000256" key="1">
    <source>
        <dbReference type="ARBA" id="ARBA00004323"/>
    </source>
</evidence>
<organism evidence="11 12">
    <name type="scientific">Colletotrichum karsti</name>
    <dbReference type="NCBI Taxonomy" id="1095194"/>
    <lineage>
        <taxon>Eukaryota</taxon>
        <taxon>Fungi</taxon>
        <taxon>Dikarya</taxon>
        <taxon>Ascomycota</taxon>
        <taxon>Pezizomycotina</taxon>
        <taxon>Sordariomycetes</taxon>
        <taxon>Hypocreomycetidae</taxon>
        <taxon>Glomerellales</taxon>
        <taxon>Glomerellaceae</taxon>
        <taxon>Colletotrichum</taxon>
        <taxon>Colletotrichum boninense species complex</taxon>
    </lineage>
</organism>
<gene>
    <name evidence="11" type="ORF">CkaCkLH20_02497</name>
</gene>
<dbReference type="PANTHER" id="PTHR31646">
    <property type="entry name" value="ALPHA-1,2-MANNOSYLTRANSFERASE MNN2"/>
    <property type="match status" value="1"/>
</dbReference>
<dbReference type="RefSeq" id="XP_038749147.1">
    <property type="nucleotide sequence ID" value="XM_038885216.1"/>
</dbReference>
<dbReference type="PANTHER" id="PTHR31646:SF1">
    <property type="entry name" value="ALPHA-1,2-MANNOSYLTRANSFERASE MNN2"/>
    <property type="match status" value="1"/>
</dbReference>
<sequence>MLFPNPRRRPPYLLLTIPILLTLLYIRPSLPSLFHHPRPAQPLAQPNATTHLLSPAIQKYWSDLHSLLAASDPSIEPLKSTRDPTQDELVDETLPRPDVTPVSESALKALKSAHATYVFGLKSLARRLPTWEGSAGIVMTAGGGYLGTAWTSILMLRRAGSALPVHLFLDSPADYDPHLCGVVLPKLGAECLLFSSVLRPADGVSHYQYKVLSILLSPFERVLYLDSDAWPILSPDHLFATEPFASYGLITWPDFWLSTMSPHFNEVAGFEAPPLLKRRTSESGILLYDKRSHARSLLLATFYNWYGPGCFYPLLSQHAPGEGDKETFVQAALALSEPFYDVWTPDDVVGRWINGSYETAAMLQADPAEDYRLQSTGPGADLTADHAKEPPAARKAKPLFIHHNLFKVNLFKIGASSDPMFRLDEKGRLGRLWGLHKKVIKDSGFDVERAMWDTVFEANCGLTSRAGCGDLKRWYEAVFDEAEPLVDGL</sequence>
<comment type="pathway">
    <text evidence="2">Protein modification; protein glycosylation.</text>
</comment>
<comment type="subcellular location">
    <subcellularLocation>
        <location evidence="1">Golgi apparatus membrane</location>
        <topology evidence="1">Single-pass type II membrane protein</topology>
    </subcellularLocation>
</comment>
<dbReference type="GO" id="GO:0046354">
    <property type="term" value="P:mannan biosynthetic process"/>
    <property type="evidence" value="ECO:0007669"/>
    <property type="project" value="TreeGrafter"/>
</dbReference>
<evidence type="ECO:0000256" key="4">
    <source>
        <dbReference type="ARBA" id="ARBA00022679"/>
    </source>
</evidence>
<feature type="region of interest" description="Disordered" evidence="10">
    <location>
        <begin position="75"/>
        <end position="97"/>
    </location>
</feature>
<keyword evidence="6" id="KW-0735">Signal-anchor</keyword>
<accession>A0A9P6ID69</accession>
<evidence type="ECO:0000256" key="3">
    <source>
        <dbReference type="ARBA" id="ARBA00009105"/>
    </source>
</evidence>
<evidence type="ECO:0000256" key="10">
    <source>
        <dbReference type="SAM" id="MobiDB-lite"/>
    </source>
</evidence>
<evidence type="ECO:0000256" key="9">
    <source>
        <dbReference type="ARBA" id="ARBA00023136"/>
    </source>
</evidence>
<dbReference type="Proteomes" id="UP000781932">
    <property type="component" value="Unassembled WGS sequence"/>
</dbReference>
<comment type="similarity">
    <text evidence="3">Belongs to the MNN1/MNT family.</text>
</comment>
<name>A0A9P6ID69_9PEZI</name>
<comment type="caution">
    <text evidence="11">The sequence shown here is derived from an EMBL/GenBank/DDBJ whole genome shotgun (WGS) entry which is preliminary data.</text>
</comment>
<dbReference type="GO" id="GO:0000139">
    <property type="term" value="C:Golgi membrane"/>
    <property type="evidence" value="ECO:0007669"/>
    <property type="project" value="UniProtKB-SubCell"/>
</dbReference>
<keyword evidence="12" id="KW-1185">Reference proteome</keyword>
<dbReference type="InterPro" id="IPR022751">
    <property type="entry name" value="Alpha_mannosyltransferase"/>
</dbReference>
<dbReference type="SUPFAM" id="SSF53448">
    <property type="entry name" value="Nucleotide-diphospho-sugar transferases"/>
    <property type="match status" value="1"/>
</dbReference>
<keyword evidence="8" id="KW-0333">Golgi apparatus</keyword>
<dbReference type="EMBL" id="JAATWM020000006">
    <property type="protein sequence ID" value="KAF9879686.1"/>
    <property type="molecule type" value="Genomic_DNA"/>
</dbReference>
<evidence type="ECO:0000313" key="11">
    <source>
        <dbReference type="EMBL" id="KAF9879686.1"/>
    </source>
</evidence>
<evidence type="ECO:0008006" key="13">
    <source>
        <dbReference type="Google" id="ProtNLM"/>
    </source>
</evidence>
<keyword evidence="4" id="KW-0808">Transferase</keyword>
<dbReference type="GeneID" id="62158290"/>
<dbReference type="Gene3D" id="3.90.550.10">
    <property type="entry name" value="Spore Coat Polysaccharide Biosynthesis Protein SpsA, Chain A"/>
    <property type="match status" value="1"/>
</dbReference>
<keyword evidence="9" id="KW-0472">Membrane</keyword>